<proteinExistence type="inferred from homology"/>
<evidence type="ECO:0000256" key="5">
    <source>
        <dbReference type="ARBA" id="ARBA00022989"/>
    </source>
</evidence>
<dbReference type="GO" id="GO:0005886">
    <property type="term" value="C:plasma membrane"/>
    <property type="evidence" value="ECO:0007669"/>
    <property type="project" value="InterPro"/>
</dbReference>
<feature type="transmembrane region" description="Helical" evidence="7">
    <location>
        <begin position="186"/>
        <end position="203"/>
    </location>
</feature>
<protein>
    <submittedName>
        <fullName evidence="8">Prolipoprotein diacylglyceryltransferase</fullName>
    </submittedName>
</protein>
<feature type="transmembrane region" description="Helical" evidence="7">
    <location>
        <begin position="110"/>
        <end position="132"/>
    </location>
</feature>
<evidence type="ECO:0000256" key="1">
    <source>
        <dbReference type="ARBA" id="ARBA00007150"/>
    </source>
</evidence>
<keyword evidence="8" id="KW-0449">Lipoprotein</keyword>
<dbReference type="Proteomes" id="UP000550401">
    <property type="component" value="Unassembled WGS sequence"/>
</dbReference>
<dbReference type="Pfam" id="PF01790">
    <property type="entry name" value="LGT"/>
    <property type="match status" value="1"/>
</dbReference>
<dbReference type="PANTHER" id="PTHR30589:SF0">
    <property type="entry name" value="PHOSPHATIDYLGLYCEROL--PROLIPOPROTEIN DIACYLGLYCERYL TRANSFERASE"/>
    <property type="match status" value="1"/>
</dbReference>
<evidence type="ECO:0000256" key="4">
    <source>
        <dbReference type="ARBA" id="ARBA00022692"/>
    </source>
</evidence>
<feature type="transmembrane region" description="Helical" evidence="7">
    <location>
        <begin position="43"/>
        <end position="61"/>
    </location>
</feature>
<evidence type="ECO:0000256" key="3">
    <source>
        <dbReference type="ARBA" id="ARBA00022679"/>
    </source>
</evidence>
<reference evidence="8 9" key="1">
    <citation type="submission" date="2020-07" db="EMBL/GenBank/DDBJ databases">
        <title>Genomic Encyclopedia of Type Strains, Phase IV (KMG-V): Genome sequencing to study the core and pangenomes of soil and plant-associated prokaryotes.</title>
        <authorList>
            <person name="Whitman W."/>
        </authorList>
    </citation>
    <scope>NUCLEOTIDE SEQUENCE [LARGE SCALE GENOMIC DNA]</scope>
    <source>
        <strain evidence="8 9">RH2WT43</strain>
    </source>
</reference>
<feature type="transmembrane region" description="Helical" evidence="7">
    <location>
        <begin position="209"/>
        <end position="229"/>
    </location>
</feature>
<comment type="similarity">
    <text evidence="1">Belongs to the Lgt family.</text>
</comment>
<sequence length="243" mass="26138">MEAAGLHTVVEASAYFVGFRLFVRERRRLALPVLADTDRSVWIAFAAIAGAAIGAKLGYWIEDPLAAFAGFPDARRLLEGKTIVGALLGGLVGVELVKRIVGAQGSSGDAFALPLLVGIAIGRIGCYLSGLADHTYGNPSTLPWAVDFGDGIPRHPTQLYELAFLLALGLVLHARRNAFVRAGDRFRAFMVAYLAFRLFVDAIKPVPYAYPGGLSGIQLLCVAGLCYYCRDLPRLGRGLWARS</sequence>
<keyword evidence="5 7" id="KW-1133">Transmembrane helix</keyword>
<accession>A0A839EP06</accession>
<keyword evidence="4 7" id="KW-0812">Transmembrane</keyword>
<keyword evidence="3 8" id="KW-0808">Transferase</keyword>
<keyword evidence="9" id="KW-1185">Reference proteome</keyword>
<name>A0A839EP06_9GAMM</name>
<evidence type="ECO:0000256" key="2">
    <source>
        <dbReference type="ARBA" id="ARBA00022475"/>
    </source>
</evidence>
<keyword evidence="2" id="KW-1003">Cell membrane</keyword>
<organism evidence="8 9">
    <name type="scientific">Dokdonella fugitiva</name>
    <dbReference type="NCBI Taxonomy" id="328517"/>
    <lineage>
        <taxon>Bacteria</taxon>
        <taxon>Pseudomonadati</taxon>
        <taxon>Pseudomonadota</taxon>
        <taxon>Gammaproteobacteria</taxon>
        <taxon>Lysobacterales</taxon>
        <taxon>Rhodanobacteraceae</taxon>
        <taxon>Dokdonella</taxon>
    </lineage>
</organism>
<evidence type="ECO:0000313" key="8">
    <source>
        <dbReference type="EMBL" id="MBA8886007.1"/>
    </source>
</evidence>
<feature type="transmembrane region" description="Helical" evidence="7">
    <location>
        <begin position="157"/>
        <end position="174"/>
    </location>
</feature>
<dbReference type="InterPro" id="IPR001640">
    <property type="entry name" value="Lgt"/>
</dbReference>
<comment type="caution">
    <text evidence="8">The sequence shown here is derived from an EMBL/GenBank/DDBJ whole genome shotgun (WGS) entry which is preliminary data.</text>
</comment>
<feature type="transmembrane region" description="Helical" evidence="7">
    <location>
        <begin position="6"/>
        <end position="23"/>
    </location>
</feature>
<evidence type="ECO:0000256" key="7">
    <source>
        <dbReference type="SAM" id="Phobius"/>
    </source>
</evidence>
<gene>
    <name evidence="8" type="ORF">FHW12_000198</name>
</gene>
<evidence type="ECO:0000256" key="6">
    <source>
        <dbReference type="ARBA" id="ARBA00023136"/>
    </source>
</evidence>
<evidence type="ECO:0000313" key="9">
    <source>
        <dbReference type="Proteomes" id="UP000550401"/>
    </source>
</evidence>
<dbReference type="PANTHER" id="PTHR30589">
    <property type="entry name" value="PROLIPOPROTEIN DIACYLGLYCERYL TRANSFERASE"/>
    <property type="match status" value="1"/>
</dbReference>
<dbReference type="EMBL" id="JACGXL010000001">
    <property type="protein sequence ID" value="MBA8886007.1"/>
    <property type="molecule type" value="Genomic_DNA"/>
</dbReference>
<dbReference type="GO" id="GO:0042158">
    <property type="term" value="P:lipoprotein biosynthetic process"/>
    <property type="evidence" value="ECO:0007669"/>
    <property type="project" value="InterPro"/>
</dbReference>
<keyword evidence="6 7" id="KW-0472">Membrane</keyword>
<dbReference type="AlphaFoldDB" id="A0A839EP06"/>
<feature type="transmembrane region" description="Helical" evidence="7">
    <location>
        <begin position="81"/>
        <end position="98"/>
    </location>
</feature>
<dbReference type="GO" id="GO:0008961">
    <property type="term" value="F:phosphatidylglycerol-prolipoprotein diacylglyceryl transferase activity"/>
    <property type="evidence" value="ECO:0007669"/>
    <property type="project" value="InterPro"/>
</dbReference>
<dbReference type="RefSeq" id="WP_182529128.1">
    <property type="nucleotide sequence ID" value="NZ_JACGXL010000001.1"/>
</dbReference>